<dbReference type="EMBL" id="REGN01007727">
    <property type="protein sequence ID" value="RNA05428.1"/>
    <property type="molecule type" value="Genomic_DNA"/>
</dbReference>
<dbReference type="InterPro" id="IPR002048">
    <property type="entry name" value="EF_hand_dom"/>
</dbReference>
<gene>
    <name evidence="3" type="ORF">BpHYR1_020476</name>
</gene>
<keyword evidence="4" id="KW-1185">Reference proteome</keyword>
<comment type="caution">
    <text evidence="3">The sequence shown here is derived from an EMBL/GenBank/DDBJ whole genome shotgun (WGS) entry which is preliminary data.</text>
</comment>
<dbReference type="GO" id="GO:0005509">
    <property type="term" value="F:calcium ion binding"/>
    <property type="evidence" value="ECO:0007669"/>
    <property type="project" value="InterPro"/>
</dbReference>
<organism evidence="3 4">
    <name type="scientific">Brachionus plicatilis</name>
    <name type="common">Marine rotifer</name>
    <name type="synonym">Brachionus muelleri</name>
    <dbReference type="NCBI Taxonomy" id="10195"/>
    <lineage>
        <taxon>Eukaryota</taxon>
        <taxon>Metazoa</taxon>
        <taxon>Spiralia</taxon>
        <taxon>Gnathifera</taxon>
        <taxon>Rotifera</taxon>
        <taxon>Eurotatoria</taxon>
        <taxon>Monogononta</taxon>
        <taxon>Pseudotrocha</taxon>
        <taxon>Ploima</taxon>
        <taxon>Brachionidae</taxon>
        <taxon>Brachionus</taxon>
    </lineage>
</organism>
<dbReference type="InterPro" id="IPR011992">
    <property type="entry name" value="EF-hand-dom_pair"/>
</dbReference>
<dbReference type="PROSITE" id="PS50222">
    <property type="entry name" value="EF_HAND_2"/>
    <property type="match status" value="1"/>
</dbReference>
<evidence type="ECO:0000259" key="2">
    <source>
        <dbReference type="PROSITE" id="PS50222"/>
    </source>
</evidence>
<sequence length="132" mass="16299">MKNFILPYQTVFMIYRIFTQEDKFWDKNLKKSESLWSDCYLYQKMSYEKFRYISGIDNMIDRNEYTSYYQSNNLYSHPYTNYRNAQDEFSLIDRNGDGRIDYYEFRDAEQRKYGHGYYPGSYSQFGYGGYRY</sequence>
<dbReference type="Gene3D" id="1.10.238.10">
    <property type="entry name" value="EF-hand"/>
    <property type="match status" value="1"/>
</dbReference>
<evidence type="ECO:0000256" key="1">
    <source>
        <dbReference type="ARBA" id="ARBA00022837"/>
    </source>
</evidence>
<dbReference type="InterPro" id="IPR018247">
    <property type="entry name" value="EF_Hand_1_Ca_BS"/>
</dbReference>
<keyword evidence="1" id="KW-0106">Calcium</keyword>
<proteinExistence type="predicted"/>
<dbReference type="SUPFAM" id="SSF47473">
    <property type="entry name" value="EF-hand"/>
    <property type="match status" value="1"/>
</dbReference>
<dbReference type="Proteomes" id="UP000276133">
    <property type="component" value="Unassembled WGS sequence"/>
</dbReference>
<reference evidence="3 4" key="1">
    <citation type="journal article" date="2018" name="Sci. Rep.">
        <title>Genomic signatures of local adaptation to the degree of environmental predictability in rotifers.</title>
        <authorList>
            <person name="Franch-Gras L."/>
            <person name="Hahn C."/>
            <person name="Garcia-Roger E.M."/>
            <person name="Carmona M.J."/>
            <person name="Serra M."/>
            <person name="Gomez A."/>
        </authorList>
    </citation>
    <scope>NUCLEOTIDE SEQUENCE [LARGE SCALE GENOMIC DNA]</scope>
    <source>
        <strain evidence="3">HYR1</strain>
    </source>
</reference>
<dbReference type="PROSITE" id="PS00018">
    <property type="entry name" value="EF_HAND_1"/>
    <property type="match status" value="1"/>
</dbReference>
<name>A0A3M7Q389_BRAPC</name>
<protein>
    <recommendedName>
        <fullName evidence="2">EF-hand domain-containing protein</fullName>
    </recommendedName>
</protein>
<evidence type="ECO:0000313" key="3">
    <source>
        <dbReference type="EMBL" id="RNA05428.1"/>
    </source>
</evidence>
<feature type="domain" description="EF-hand" evidence="2">
    <location>
        <begin position="80"/>
        <end position="115"/>
    </location>
</feature>
<dbReference type="AlphaFoldDB" id="A0A3M7Q389"/>
<dbReference type="Pfam" id="PF13405">
    <property type="entry name" value="EF-hand_6"/>
    <property type="match status" value="1"/>
</dbReference>
<accession>A0A3M7Q389</accession>
<evidence type="ECO:0000313" key="4">
    <source>
        <dbReference type="Proteomes" id="UP000276133"/>
    </source>
</evidence>